<dbReference type="GO" id="GO:0003677">
    <property type="term" value="F:DNA binding"/>
    <property type="evidence" value="ECO:0007669"/>
    <property type="project" value="UniProtKB-KW"/>
</dbReference>
<evidence type="ECO:0000256" key="1">
    <source>
        <dbReference type="ARBA" id="ARBA00022723"/>
    </source>
</evidence>
<dbReference type="Pfam" id="PF00172">
    <property type="entry name" value="Zn_clus"/>
    <property type="match status" value="1"/>
</dbReference>
<gene>
    <name evidence="9" type="ORF">L207DRAFT_638986</name>
</gene>
<dbReference type="EMBL" id="KZ613955">
    <property type="protein sequence ID" value="PMD33549.1"/>
    <property type="molecule type" value="Genomic_DNA"/>
</dbReference>
<dbReference type="InterPro" id="IPR052360">
    <property type="entry name" value="Transcr_Regulatory_Proteins"/>
</dbReference>
<dbReference type="Proteomes" id="UP000235786">
    <property type="component" value="Unassembled WGS sequence"/>
</dbReference>
<dbReference type="PANTHER" id="PTHR36206">
    <property type="entry name" value="ASPERCRYPTIN BIOSYNTHESIS CLUSTER-SPECIFIC TRANSCRIPTION REGULATOR ATNN-RELATED"/>
    <property type="match status" value="1"/>
</dbReference>
<name>A0A2J6R4Z5_HYAVF</name>
<proteinExistence type="predicted"/>
<dbReference type="GO" id="GO:0000981">
    <property type="term" value="F:DNA-binding transcription factor activity, RNA polymerase II-specific"/>
    <property type="evidence" value="ECO:0007669"/>
    <property type="project" value="InterPro"/>
</dbReference>
<dbReference type="SMART" id="SM00066">
    <property type="entry name" value="GAL4"/>
    <property type="match status" value="1"/>
</dbReference>
<accession>A0A2J6R4Z5</accession>
<organism evidence="9 10">
    <name type="scientific">Hyaloscypha variabilis (strain UAMH 11265 / GT02V1 / F)</name>
    <name type="common">Meliniomyces variabilis</name>
    <dbReference type="NCBI Taxonomy" id="1149755"/>
    <lineage>
        <taxon>Eukaryota</taxon>
        <taxon>Fungi</taxon>
        <taxon>Dikarya</taxon>
        <taxon>Ascomycota</taxon>
        <taxon>Pezizomycotina</taxon>
        <taxon>Leotiomycetes</taxon>
        <taxon>Helotiales</taxon>
        <taxon>Hyaloscyphaceae</taxon>
        <taxon>Hyaloscypha</taxon>
        <taxon>Hyaloscypha variabilis</taxon>
    </lineage>
</organism>
<reference evidence="9 10" key="1">
    <citation type="submission" date="2016-04" db="EMBL/GenBank/DDBJ databases">
        <title>A degradative enzymes factory behind the ericoid mycorrhizal symbiosis.</title>
        <authorList>
            <consortium name="DOE Joint Genome Institute"/>
            <person name="Martino E."/>
            <person name="Morin E."/>
            <person name="Grelet G."/>
            <person name="Kuo A."/>
            <person name="Kohler A."/>
            <person name="Daghino S."/>
            <person name="Barry K."/>
            <person name="Choi C."/>
            <person name="Cichocki N."/>
            <person name="Clum A."/>
            <person name="Copeland A."/>
            <person name="Hainaut M."/>
            <person name="Haridas S."/>
            <person name="Labutti K."/>
            <person name="Lindquist E."/>
            <person name="Lipzen A."/>
            <person name="Khouja H.-R."/>
            <person name="Murat C."/>
            <person name="Ohm R."/>
            <person name="Olson A."/>
            <person name="Spatafora J."/>
            <person name="Veneault-Fourrey C."/>
            <person name="Henrissat B."/>
            <person name="Grigoriev I."/>
            <person name="Martin F."/>
            <person name="Perotto S."/>
        </authorList>
    </citation>
    <scope>NUCLEOTIDE SEQUENCE [LARGE SCALE GENOMIC DNA]</scope>
    <source>
        <strain evidence="9 10">F</strain>
    </source>
</reference>
<evidence type="ECO:0000256" key="5">
    <source>
        <dbReference type="ARBA" id="ARBA00023163"/>
    </source>
</evidence>
<dbReference type="CDD" id="cd00067">
    <property type="entry name" value="GAL4"/>
    <property type="match status" value="1"/>
</dbReference>
<keyword evidence="10" id="KW-1185">Reference proteome</keyword>
<protein>
    <recommendedName>
        <fullName evidence="8">Zn(2)-C6 fungal-type domain-containing protein</fullName>
    </recommendedName>
</protein>
<dbReference type="PRINTS" id="PR00755">
    <property type="entry name" value="AFLATOXINBRP"/>
</dbReference>
<evidence type="ECO:0000256" key="4">
    <source>
        <dbReference type="ARBA" id="ARBA00023125"/>
    </source>
</evidence>
<evidence type="ECO:0000256" key="3">
    <source>
        <dbReference type="ARBA" id="ARBA00023015"/>
    </source>
</evidence>
<dbReference type="SUPFAM" id="SSF57701">
    <property type="entry name" value="Zn2/Cys6 DNA-binding domain"/>
    <property type="match status" value="1"/>
</dbReference>
<feature type="region of interest" description="Disordered" evidence="7">
    <location>
        <begin position="1"/>
        <end position="27"/>
    </location>
</feature>
<keyword evidence="5" id="KW-0804">Transcription</keyword>
<dbReference type="STRING" id="1149755.A0A2J6R4Z5"/>
<keyword evidence="3" id="KW-0805">Transcription regulation</keyword>
<evidence type="ECO:0000256" key="6">
    <source>
        <dbReference type="ARBA" id="ARBA00023242"/>
    </source>
</evidence>
<dbReference type="InterPro" id="IPR001138">
    <property type="entry name" value="Zn2Cys6_DnaBD"/>
</dbReference>
<keyword evidence="1" id="KW-0479">Metal-binding</keyword>
<dbReference type="InterPro" id="IPR036864">
    <property type="entry name" value="Zn2-C6_fun-type_DNA-bd_sf"/>
</dbReference>
<keyword evidence="4" id="KW-0238">DNA-binding</keyword>
<dbReference type="Gene3D" id="4.10.240.10">
    <property type="entry name" value="Zn(2)-C6 fungal-type DNA-binding domain"/>
    <property type="match status" value="1"/>
</dbReference>
<dbReference type="Pfam" id="PF11951">
    <property type="entry name" value="Fungal_trans_2"/>
    <property type="match status" value="1"/>
</dbReference>
<feature type="domain" description="Zn(2)-C6 fungal-type" evidence="8">
    <location>
        <begin position="33"/>
        <end position="62"/>
    </location>
</feature>
<sequence length="577" mass="65402">MHIVKKNPTTSQSKPPSKADAAKRQHHRKSRFGCLSCKKRRVKCDEAKPTCRRCTDSGVECSGYLSTAVLTAQPQASKTGKLPLIPRVAERLAIIFPPSQLAGASDEDKRSFEFFRSETAPTMSGYFEADFWNRFLLQFSRHNPAIWHSVLALSAFHELRLLSDDRPIQKVDLAPQRYALLQYNQAISNLTGRLWTSKAPTEIVLVSCVIFIAIESLVGNMPRATNHMLAGIQIARSWRKERAQSASSYLSPKFIENSVIPIFDHINQFTFAPGQAAPPISEFELALVEPESEWFTSILEARASLLRLSSRAQHFTITFGSRDEELDITKKHAEVFQKHRLLFQIQRWGAALDELLTRPMMAHVSARDQSAISLLRLQHNIMWITISNAKNANETSFDAFLTKFEAVVDLAQSVIDTECGTSWTQRWARAVVSFQMQNIPHLYLTVTKCRNPTIRRKALALLKFSFPRNRLRSMDIVIRLAERVVELEEEGLEDLTDAKGDVVPSEWARIYEIDTAPATIDGHRLEMVTFKRKIDGNGKHWREKKEYIGGPDFSQAEIGNRLVTSEGPELELEVEGL</sequence>
<evidence type="ECO:0000256" key="7">
    <source>
        <dbReference type="SAM" id="MobiDB-lite"/>
    </source>
</evidence>
<evidence type="ECO:0000313" key="10">
    <source>
        <dbReference type="Proteomes" id="UP000235786"/>
    </source>
</evidence>
<dbReference type="PANTHER" id="PTHR36206:SF12">
    <property type="entry name" value="ASPERCRYPTIN BIOSYNTHESIS CLUSTER-SPECIFIC TRANSCRIPTION REGULATOR ATNN-RELATED"/>
    <property type="match status" value="1"/>
</dbReference>
<dbReference type="OrthoDB" id="2593732at2759"/>
<dbReference type="InterPro" id="IPR021858">
    <property type="entry name" value="Fun_TF"/>
</dbReference>
<dbReference type="AlphaFoldDB" id="A0A2J6R4Z5"/>
<dbReference type="PROSITE" id="PS50048">
    <property type="entry name" value="ZN2_CY6_FUNGAL_2"/>
    <property type="match status" value="1"/>
</dbReference>
<evidence type="ECO:0000313" key="9">
    <source>
        <dbReference type="EMBL" id="PMD33549.1"/>
    </source>
</evidence>
<dbReference type="PROSITE" id="PS00463">
    <property type="entry name" value="ZN2_CY6_FUNGAL_1"/>
    <property type="match status" value="1"/>
</dbReference>
<evidence type="ECO:0000259" key="8">
    <source>
        <dbReference type="PROSITE" id="PS50048"/>
    </source>
</evidence>
<keyword evidence="2" id="KW-0862">Zinc</keyword>
<dbReference type="GO" id="GO:0008270">
    <property type="term" value="F:zinc ion binding"/>
    <property type="evidence" value="ECO:0007669"/>
    <property type="project" value="InterPro"/>
</dbReference>
<evidence type="ECO:0000256" key="2">
    <source>
        <dbReference type="ARBA" id="ARBA00022833"/>
    </source>
</evidence>
<keyword evidence="6" id="KW-0539">Nucleus</keyword>